<feature type="transmembrane region" description="Helical" evidence="1">
    <location>
        <begin position="148"/>
        <end position="167"/>
    </location>
</feature>
<name>A0A3A8EG59_9GAMM</name>
<keyword evidence="1" id="KW-1133">Transmembrane helix</keyword>
<comment type="caution">
    <text evidence="2">The sequence shown here is derived from an EMBL/GenBank/DDBJ whole genome shotgun (WGS) entry which is preliminary data.</text>
</comment>
<evidence type="ECO:0000313" key="2">
    <source>
        <dbReference type="EMBL" id="RKG33917.1"/>
    </source>
</evidence>
<dbReference type="RefSeq" id="WP_120370067.1">
    <property type="nucleotide sequence ID" value="NZ_RAXU01000008.1"/>
</dbReference>
<feature type="transmembrane region" description="Helical" evidence="1">
    <location>
        <begin position="81"/>
        <end position="101"/>
    </location>
</feature>
<evidence type="ECO:0000256" key="1">
    <source>
        <dbReference type="SAM" id="Phobius"/>
    </source>
</evidence>
<proteinExistence type="predicted"/>
<keyword evidence="3" id="KW-1185">Reference proteome</keyword>
<dbReference type="Proteomes" id="UP000269001">
    <property type="component" value="Unassembled WGS sequence"/>
</dbReference>
<dbReference type="AlphaFoldDB" id="A0A3A8EG59"/>
<evidence type="ECO:0000313" key="3">
    <source>
        <dbReference type="Proteomes" id="UP000269001"/>
    </source>
</evidence>
<keyword evidence="1" id="KW-0812">Transmembrane</keyword>
<keyword evidence="1" id="KW-0472">Membrane</keyword>
<evidence type="ECO:0008006" key="4">
    <source>
        <dbReference type="Google" id="ProtNLM"/>
    </source>
</evidence>
<organism evidence="2 3">
    <name type="scientific">Acinetobacter guerrae</name>
    <dbReference type="NCBI Taxonomy" id="1843371"/>
    <lineage>
        <taxon>Bacteria</taxon>
        <taxon>Pseudomonadati</taxon>
        <taxon>Pseudomonadota</taxon>
        <taxon>Gammaproteobacteria</taxon>
        <taxon>Moraxellales</taxon>
        <taxon>Moraxellaceae</taxon>
        <taxon>Acinetobacter</taxon>
    </lineage>
</organism>
<dbReference type="EMBL" id="RAXU01000008">
    <property type="protein sequence ID" value="RKG33917.1"/>
    <property type="molecule type" value="Genomic_DNA"/>
</dbReference>
<reference evidence="2 3" key="1">
    <citation type="submission" date="2018-09" db="EMBL/GenBank/DDBJ databases">
        <title>The draft genome of Acinetobacter spp. strains.</title>
        <authorList>
            <person name="Qin J."/>
            <person name="Feng Y."/>
            <person name="Zong Z."/>
        </authorList>
    </citation>
    <scope>NUCLEOTIDE SEQUENCE [LARGE SCALE GENOMIC DNA]</scope>
    <source>
        <strain evidence="2 3">WCHAc060096</strain>
    </source>
</reference>
<protein>
    <recommendedName>
        <fullName evidence="4">DUF4234 domain-containing protein</fullName>
    </recommendedName>
</protein>
<feature type="transmembrane region" description="Helical" evidence="1">
    <location>
        <begin position="107"/>
        <end position="128"/>
    </location>
</feature>
<gene>
    <name evidence="2" type="ORF">D7V21_08425</name>
</gene>
<accession>A0A3A8EG59</accession>
<feature type="transmembrane region" description="Helical" evidence="1">
    <location>
        <begin position="50"/>
        <end position="69"/>
    </location>
</feature>
<sequence>MTPIQTSSKIEPQKMMSLKKFIFLSIITFSMYDIWWMFKAWRFFQQKDRVKIMPALRAVFAIFFLYPLLKKIQNFASEEGETPNYSPVLLFLGYIIFSMLYKLPDPFWFISLSSIIFLIQPFQALNAAKRNAAQVEVIEQKNFNKPQIVLIIIFSIVWALILLGLFLTE</sequence>
<feature type="transmembrane region" description="Helical" evidence="1">
    <location>
        <begin position="21"/>
        <end position="38"/>
    </location>
</feature>